<keyword evidence="3" id="KW-1185">Reference proteome</keyword>
<evidence type="ECO:0000313" key="2">
    <source>
        <dbReference type="EMBL" id="ABD11833.1"/>
    </source>
</evidence>
<accession>Q2JA59</accession>
<dbReference type="SMART" id="SM00470">
    <property type="entry name" value="ParB"/>
    <property type="match status" value="1"/>
</dbReference>
<dbReference type="SUPFAM" id="SSF110849">
    <property type="entry name" value="ParB/Sulfiredoxin"/>
    <property type="match status" value="1"/>
</dbReference>
<proteinExistence type="predicted"/>
<name>Q2JA59_FRACC</name>
<evidence type="ECO:0000259" key="1">
    <source>
        <dbReference type="SMART" id="SM00470"/>
    </source>
</evidence>
<dbReference type="EMBL" id="CP000249">
    <property type="protein sequence ID" value="ABD11833.1"/>
    <property type="molecule type" value="Genomic_DNA"/>
</dbReference>
<dbReference type="STRING" id="106370.Francci3_2466"/>
<dbReference type="AlphaFoldDB" id="Q2JA59"/>
<evidence type="ECO:0000313" key="3">
    <source>
        <dbReference type="Proteomes" id="UP000001937"/>
    </source>
</evidence>
<reference evidence="2 3" key="1">
    <citation type="journal article" date="2007" name="Genome Res.">
        <title>Genome characteristics of facultatively symbiotic Frankia sp. strains reflect host range and host plant biogeography.</title>
        <authorList>
            <person name="Normand P."/>
            <person name="Lapierre P."/>
            <person name="Tisa L.S."/>
            <person name="Gogarten J.P."/>
            <person name="Alloisio N."/>
            <person name="Bagnarol E."/>
            <person name="Bassi C.A."/>
            <person name="Berry A.M."/>
            <person name="Bickhart D.M."/>
            <person name="Choisne N."/>
            <person name="Couloux A."/>
            <person name="Cournoyer B."/>
            <person name="Cruveiller S."/>
            <person name="Daubin V."/>
            <person name="Demange N."/>
            <person name="Francino M.P."/>
            <person name="Goltsman E."/>
            <person name="Huang Y."/>
            <person name="Kopp O.R."/>
            <person name="Labarre L."/>
            <person name="Lapidus A."/>
            <person name="Lavire C."/>
            <person name="Marechal J."/>
            <person name="Martinez M."/>
            <person name="Mastronunzio J.E."/>
            <person name="Mullin B.C."/>
            <person name="Niemann J."/>
            <person name="Pujic P."/>
            <person name="Rawnsley T."/>
            <person name="Rouy Z."/>
            <person name="Schenowitz C."/>
            <person name="Sellstedt A."/>
            <person name="Tavares F."/>
            <person name="Tomkins J.P."/>
            <person name="Vallenet D."/>
            <person name="Valverde C."/>
            <person name="Wall L.G."/>
            <person name="Wang Y."/>
            <person name="Medigue C."/>
            <person name="Benson D.R."/>
        </authorList>
    </citation>
    <scope>NUCLEOTIDE SEQUENCE [LARGE SCALE GENOMIC DNA]</scope>
    <source>
        <strain evidence="3">DSM 45818 / CECT 9043 / CcI3</strain>
    </source>
</reference>
<dbReference type="InterPro" id="IPR036086">
    <property type="entry name" value="ParB/Sulfiredoxin_sf"/>
</dbReference>
<gene>
    <name evidence="2" type="ordered locus">Francci3_2466</name>
</gene>
<dbReference type="RefSeq" id="WP_011436878.1">
    <property type="nucleotide sequence ID" value="NZ_JENI01000103.1"/>
</dbReference>
<dbReference type="Proteomes" id="UP000001937">
    <property type="component" value="Chromosome"/>
</dbReference>
<sequence>MISENGTEGRGGDGWSYLRKLLNELQNTTVELLPINSLTTSESLRVAGEVGHHVKILAETEAVLPPIIVHRGSMRVVDGIHRLRAAAIRGEEDIRVQFFDGNVEDAFLLAVAANVTHGLPLTMADRVAAAKRIIACRPQWSDRAVASVVGVSAKKISEIRQSLAESVPQFTSRIGMDGRTRPLSFVEGRERASELIKANPAASLRQIAREAGISPTTVADVKNRVLRGASPVPVKQRNVDTVDLRRRMAMRKSLSSGRKERRSLDELFSLFDVLRKDPSLRYNEVGRMVLHVLSYCTVTAREKKKIIENVPPHCREAIADLFSGYADIWCLLAEELRDGEHRVSSEAE</sequence>
<protein>
    <submittedName>
        <fullName evidence="2">ParB-like nuclease</fullName>
    </submittedName>
</protein>
<feature type="domain" description="ParB-like N-terminal" evidence="1">
    <location>
        <begin position="31"/>
        <end position="115"/>
    </location>
</feature>
<organism evidence="2 3">
    <name type="scientific">Frankia casuarinae (strain DSM 45818 / CECT 9043 / HFP020203 / CcI3)</name>
    <dbReference type="NCBI Taxonomy" id="106370"/>
    <lineage>
        <taxon>Bacteria</taxon>
        <taxon>Bacillati</taxon>
        <taxon>Actinomycetota</taxon>
        <taxon>Actinomycetes</taxon>
        <taxon>Frankiales</taxon>
        <taxon>Frankiaceae</taxon>
        <taxon>Frankia</taxon>
    </lineage>
</organism>
<dbReference type="Gene3D" id="3.90.1530.10">
    <property type="entry name" value="Conserved hypothetical protein from pyrococcus furiosus pfu- 392566-001, ParB domain"/>
    <property type="match status" value="1"/>
</dbReference>
<dbReference type="HOGENOM" id="CLU_053341_0_0_11"/>
<dbReference type="KEGG" id="fra:Francci3_2466"/>
<dbReference type="eggNOG" id="COG1475">
    <property type="taxonomic scope" value="Bacteria"/>
</dbReference>
<dbReference type="InterPro" id="IPR003115">
    <property type="entry name" value="ParB_N"/>
</dbReference>